<evidence type="ECO:0000256" key="2">
    <source>
        <dbReference type="ARBA" id="ARBA00023125"/>
    </source>
</evidence>
<dbReference type="PANTHER" id="PTHR43280:SF32">
    <property type="entry name" value="TRANSCRIPTIONAL REGULATORY PROTEIN"/>
    <property type="match status" value="1"/>
</dbReference>
<evidence type="ECO:0000256" key="3">
    <source>
        <dbReference type="ARBA" id="ARBA00023163"/>
    </source>
</evidence>
<dbReference type="PANTHER" id="PTHR43280">
    <property type="entry name" value="ARAC-FAMILY TRANSCRIPTIONAL REGULATOR"/>
    <property type="match status" value="1"/>
</dbReference>
<sequence>MFKINVLIKKSLLYRNSDLKVFTFERFSSKAALEQYFNSSYFIIILINSGCITLQANHVEYCLCPSELLVIPVRTSCVIVLMSETMEISLLSFTPGFIFKNTIRKPNIGFFEFFIAKCPSKINLKDEDSLLLNDLFALTGNKRYKTSEYPFYNEVLSLSFNLLLYVLASIYSKDLCNVKEKHTRKEKLVFQFLELVELHCAQEHSVKFYADALLITKGHLSKTVQQVTNKTVKQFIEEALILEAKILLQNDDLTILQIIEELHFCNSSSFSNFFRKSTFMSPSEYRLRLRTE</sequence>
<protein>
    <submittedName>
        <fullName evidence="5">AraC-type DNA-binding protein</fullName>
    </submittedName>
</protein>
<reference evidence="5 6" key="1">
    <citation type="submission" date="2016-11" db="EMBL/GenBank/DDBJ databases">
        <authorList>
            <person name="Jaros S."/>
            <person name="Januszkiewicz K."/>
            <person name="Wedrychowicz H."/>
        </authorList>
    </citation>
    <scope>NUCLEOTIDE SEQUENCE [LARGE SCALE GENOMIC DNA]</scope>
    <source>
        <strain evidence="5 6">DSM 6792</strain>
    </source>
</reference>
<name>A0A1M5UVW8_FLAJO</name>
<keyword evidence="1" id="KW-0805">Transcription regulation</keyword>
<evidence type="ECO:0000256" key="1">
    <source>
        <dbReference type="ARBA" id="ARBA00023015"/>
    </source>
</evidence>
<dbReference type="EMBL" id="FQWH01000015">
    <property type="protein sequence ID" value="SHH67132.1"/>
    <property type="molecule type" value="Genomic_DNA"/>
</dbReference>
<dbReference type="SMART" id="SM00342">
    <property type="entry name" value="HTH_ARAC"/>
    <property type="match status" value="1"/>
</dbReference>
<dbReference type="GO" id="GO:0003700">
    <property type="term" value="F:DNA-binding transcription factor activity"/>
    <property type="evidence" value="ECO:0007669"/>
    <property type="project" value="InterPro"/>
</dbReference>
<dbReference type="InterPro" id="IPR018060">
    <property type="entry name" value="HTH_AraC"/>
</dbReference>
<dbReference type="InterPro" id="IPR009057">
    <property type="entry name" value="Homeodomain-like_sf"/>
</dbReference>
<dbReference type="GO" id="GO:0043565">
    <property type="term" value="F:sequence-specific DNA binding"/>
    <property type="evidence" value="ECO:0007669"/>
    <property type="project" value="InterPro"/>
</dbReference>
<proteinExistence type="predicted"/>
<dbReference type="Gene3D" id="1.10.10.60">
    <property type="entry name" value="Homeodomain-like"/>
    <property type="match status" value="1"/>
</dbReference>
<evidence type="ECO:0000259" key="4">
    <source>
        <dbReference type="PROSITE" id="PS01124"/>
    </source>
</evidence>
<accession>A0A1M5UVW8</accession>
<dbReference type="PROSITE" id="PS01124">
    <property type="entry name" value="HTH_ARAC_FAMILY_2"/>
    <property type="match status" value="1"/>
</dbReference>
<dbReference type="Proteomes" id="UP000184112">
    <property type="component" value="Unassembled WGS sequence"/>
</dbReference>
<gene>
    <name evidence="5" type="ORF">SAMN05444388_1154</name>
</gene>
<feature type="domain" description="HTH araC/xylS-type" evidence="4">
    <location>
        <begin position="190"/>
        <end position="288"/>
    </location>
</feature>
<keyword evidence="3" id="KW-0804">Transcription</keyword>
<dbReference type="SUPFAM" id="SSF46689">
    <property type="entry name" value="Homeodomain-like"/>
    <property type="match status" value="1"/>
</dbReference>
<evidence type="ECO:0000313" key="5">
    <source>
        <dbReference type="EMBL" id="SHH67132.1"/>
    </source>
</evidence>
<keyword evidence="2 5" id="KW-0238">DNA-binding</keyword>
<dbReference type="AlphaFoldDB" id="A0A1M5UVW8"/>
<organism evidence="5 6">
    <name type="scientific">Flavobacterium johnsoniae</name>
    <name type="common">Cytophaga johnsonae</name>
    <dbReference type="NCBI Taxonomy" id="986"/>
    <lineage>
        <taxon>Bacteria</taxon>
        <taxon>Pseudomonadati</taxon>
        <taxon>Bacteroidota</taxon>
        <taxon>Flavobacteriia</taxon>
        <taxon>Flavobacteriales</taxon>
        <taxon>Flavobacteriaceae</taxon>
        <taxon>Flavobacterium</taxon>
    </lineage>
</organism>
<evidence type="ECO:0000313" key="6">
    <source>
        <dbReference type="Proteomes" id="UP000184112"/>
    </source>
</evidence>
<dbReference type="Pfam" id="PF12833">
    <property type="entry name" value="HTH_18"/>
    <property type="match status" value="1"/>
</dbReference>